<dbReference type="AlphaFoldDB" id="A0A0G4PIY3"/>
<accession>A0A0G4PIY3</accession>
<proteinExistence type="predicted"/>
<organism evidence="1 2">
    <name type="scientific">Penicillium camemberti (strain FM 013)</name>
    <dbReference type="NCBI Taxonomy" id="1429867"/>
    <lineage>
        <taxon>Eukaryota</taxon>
        <taxon>Fungi</taxon>
        <taxon>Dikarya</taxon>
        <taxon>Ascomycota</taxon>
        <taxon>Pezizomycotina</taxon>
        <taxon>Eurotiomycetes</taxon>
        <taxon>Eurotiomycetidae</taxon>
        <taxon>Eurotiales</taxon>
        <taxon>Aspergillaceae</taxon>
        <taxon>Penicillium</taxon>
    </lineage>
</organism>
<reference evidence="1 2" key="1">
    <citation type="journal article" date="2014" name="Nat. Commun.">
        <title>Multiple recent horizontal transfers of a large genomic region in cheese making fungi.</title>
        <authorList>
            <person name="Cheeseman K."/>
            <person name="Ropars J."/>
            <person name="Renault P."/>
            <person name="Dupont J."/>
            <person name="Gouzy J."/>
            <person name="Branca A."/>
            <person name="Abraham A.L."/>
            <person name="Ceppi M."/>
            <person name="Conseiller E."/>
            <person name="Debuchy R."/>
            <person name="Malagnac F."/>
            <person name="Goarin A."/>
            <person name="Silar P."/>
            <person name="Lacoste S."/>
            <person name="Sallet E."/>
            <person name="Bensimon A."/>
            <person name="Giraud T."/>
            <person name="Brygoo Y."/>
        </authorList>
    </citation>
    <scope>NUCLEOTIDE SEQUENCE [LARGE SCALE GENOMIC DNA]</scope>
    <source>
        <strain evidence="2">FM 013</strain>
    </source>
</reference>
<keyword evidence="2" id="KW-1185">Reference proteome</keyword>
<evidence type="ECO:0000313" key="2">
    <source>
        <dbReference type="Proteomes" id="UP000053732"/>
    </source>
</evidence>
<gene>
    <name evidence="1" type="ORF">PCAMFM013_S017g000131</name>
</gene>
<name>A0A0G4PIY3_PENC3</name>
<protein>
    <submittedName>
        <fullName evidence="1">Str. FM013</fullName>
    </submittedName>
</protein>
<sequence length="85" mass="9549">MNNVRFLLHVTLKIMEAERSRVPTTISMDLYTDMRYDSDGNWVEPPNNIKLSNENTYLAIKHLTGKDRGAKYPAGIDGNGHLGAT</sequence>
<dbReference type="EMBL" id="HG793150">
    <property type="protein sequence ID" value="CRL26148.1"/>
    <property type="molecule type" value="Genomic_DNA"/>
</dbReference>
<dbReference type="Proteomes" id="UP000053732">
    <property type="component" value="Unassembled WGS sequence"/>
</dbReference>
<evidence type="ECO:0000313" key="1">
    <source>
        <dbReference type="EMBL" id="CRL26148.1"/>
    </source>
</evidence>